<reference evidence="2 3" key="1">
    <citation type="submission" date="2015-08" db="EMBL/GenBank/DDBJ databases">
        <title>Whole genome sequence of Flavobacterium akiainvivens IK-1T, from decaying Wikstroemia oahuensis, an endemic Hawaiian shrub.</title>
        <authorList>
            <person name="Wan X."/>
            <person name="Hou S."/>
            <person name="Saito J."/>
            <person name="Donachie S."/>
        </authorList>
    </citation>
    <scope>NUCLEOTIDE SEQUENCE [LARGE SCALE GENOMIC DNA]</scope>
    <source>
        <strain evidence="2 3">IK-1</strain>
    </source>
</reference>
<organism evidence="2 3">
    <name type="scientific">Flavobacterium akiainvivens</name>
    <dbReference type="NCBI Taxonomy" id="1202724"/>
    <lineage>
        <taxon>Bacteria</taxon>
        <taxon>Pseudomonadati</taxon>
        <taxon>Bacteroidota</taxon>
        <taxon>Flavobacteriia</taxon>
        <taxon>Flavobacteriales</taxon>
        <taxon>Flavobacteriaceae</taxon>
        <taxon>Flavobacterium</taxon>
    </lineage>
</organism>
<evidence type="ECO:0000259" key="1">
    <source>
        <dbReference type="Pfam" id="PF24693"/>
    </source>
</evidence>
<name>A0A0M8MBK8_9FLAO</name>
<protein>
    <recommendedName>
        <fullName evidence="1">DUF7660 domain-containing protein</fullName>
    </recommendedName>
</protein>
<keyword evidence="3" id="KW-1185">Reference proteome</keyword>
<dbReference type="OrthoDB" id="1373771at2"/>
<dbReference type="AlphaFoldDB" id="A0A0M8MBK8"/>
<evidence type="ECO:0000313" key="2">
    <source>
        <dbReference type="EMBL" id="KOS07733.1"/>
    </source>
</evidence>
<feature type="domain" description="DUF7660" evidence="1">
    <location>
        <begin position="8"/>
        <end position="81"/>
    </location>
</feature>
<dbReference type="STRING" id="1202724.AM493_18030"/>
<dbReference type="RefSeq" id="WP_054409448.1">
    <property type="nucleotide sequence ID" value="NZ_FOYA01000002.1"/>
</dbReference>
<comment type="caution">
    <text evidence="2">The sequence shown here is derived from an EMBL/GenBank/DDBJ whole genome shotgun (WGS) entry which is preliminary data.</text>
</comment>
<gene>
    <name evidence="2" type="ORF">AM493_18030</name>
</gene>
<accession>A0A0M8MBK8</accession>
<evidence type="ECO:0000313" key="3">
    <source>
        <dbReference type="Proteomes" id="UP000037755"/>
    </source>
</evidence>
<dbReference type="Pfam" id="PF24693">
    <property type="entry name" value="DUF7660"/>
    <property type="match status" value="1"/>
</dbReference>
<sequence>MHNINIKTKTDFINFIKQLQQDLENNPDGWENKTLPEFLEAIQRYTEDIQGYYNNTSQNIDSTQASWKVFADILMGAKVYE</sequence>
<dbReference type="Proteomes" id="UP000037755">
    <property type="component" value="Unassembled WGS sequence"/>
</dbReference>
<dbReference type="InterPro" id="IPR056077">
    <property type="entry name" value="DUF7660"/>
</dbReference>
<dbReference type="PATRIC" id="fig|1202724.3.peg.3744"/>
<dbReference type="EMBL" id="LIYD01000005">
    <property type="protein sequence ID" value="KOS07733.1"/>
    <property type="molecule type" value="Genomic_DNA"/>
</dbReference>
<proteinExistence type="predicted"/>